<protein>
    <submittedName>
        <fullName evidence="2">Uncharacterized protein</fullName>
    </submittedName>
</protein>
<organism evidence="2 3">
    <name type="scientific">Arthroderma otae (strain ATCC MYA-4605 / CBS 113480)</name>
    <name type="common">Microsporum canis</name>
    <dbReference type="NCBI Taxonomy" id="554155"/>
    <lineage>
        <taxon>Eukaryota</taxon>
        <taxon>Fungi</taxon>
        <taxon>Dikarya</taxon>
        <taxon>Ascomycota</taxon>
        <taxon>Pezizomycotina</taxon>
        <taxon>Eurotiomycetes</taxon>
        <taxon>Eurotiomycetidae</taxon>
        <taxon>Onygenales</taxon>
        <taxon>Arthrodermataceae</taxon>
        <taxon>Microsporum</taxon>
    </lineage>
</organism>
<dbReference type="eggNOG" id="ENOG502RMD7">
    <property type="taxonomic scope" value="Eukaryota"/>
</dbReference>
<proteinExistence type="predicted"/>
<gene>
    <name evidence="2" type="ORF">MCYG_07395</name>
</gene>
<sequence>MRPGIHTYCASPQEVRVGWCQWLHLCSDSDHQIRAENLIADLAAEERSSNSLPRKSALRSTTDKSLPKKRVTFRDAVTIKHVSKPGQFSHVQNGSRVTKGPDRIFYQEVAQGSTGGQSDQDWSGVDGGGRVPNQSLLGLCVDNAVAHTVHSAAREEWSVSGSATRNASRHRKRLVGGLPVVVRQRLLRDGAIDTEGPCARDFRLVAGCERGGMAGAQP</sequence>
<feature type="compositionally biased region" description="Polar residues" evidence="1">
    <location>
        <begin position="49"/>
        <end position="60"/>
    </location>
</feature>
<dbReference type="AlphaFoldDB" id="C5FYH8"/>
<evidence type="ECO:0000256" key="1">
    <source>
        <dbReference type="SAM" id="MobiDB-lite"/>
    </source>
</evidence>
<dbReference type="GeneID" id="9225801"/>
<dbReference type="EMBL" id="DS995707">
    <property type="protein sequence ID" value="EEQ34576.1"/>
    <property type="molecule type" value="Genomic_DNA"/>
</dbReference>
<accession>C5FYH8</accession>
<evidence type="ECO:0000313" key="2">
    <source>
        <dbReference type="EMBL" id="EEQ34576.1"/>
    </source>
</evidence>
<dbReference type="RefSeq" id="XP_002843612.1">
    <property type="nucleotide sequence ID" value="XM_002843566.1"/>
</dbReference>
<reference evidence="3" key="1">
    <citation type="journal article" date="2012" name="MBio">
        <title>Comparative genome analysis of Trichophyton rubrum and related dermatophytes reveals candidate genes involved in infection.</title>
        <authorList>
            <person name="Martinez D.A."/>
            <person name="Oliver B.G."/>
            <person name="Graeser Y."/>
            <person name="Goldberg J.M."/>
            <person name="Li W."/>
            <person name="Martinez-Rossi N.M."/>
            <person name="Monod M."/>
            <person name="Shelest E."/>
            <person name="Barton R.C."/>
            <person name="Birch E."/>
            <person name="Brakhage A.A."/>
            <person name="Chen Z."/>
            <person name="Gurr S.J."/>
            <person name="Heiman D."/>
            <person name="Heitman J."/>
            <person name="Kosti I."/>
            <person name="Rossi A."/>
            <person name="Saif S."/>
            <person name="Samalova M."/>
            <person name="Saunders C.W."/>
            <person name="Shea T."/>
            <person name="Summerbell R.C."/>
            <person name="Xu J."/>
            <person name="Young S."/>
            <person name="Zeng Q."/>
            <person name="Birren B.W."/>
            <person name="Cuomo C.A."/>
            <person name="White T.C."/>
        </authorList>
    </citation>
    <scope>NUCLEOTIDE SEQUENCE [LARGE SCALE GENOMIC DNA]</scope>
    <source>
        <strain evidence="3">ATCC MYA-4605 / CBS 113480</strain>
    </source>
</reference>
<name>C5FYH8_ARTOC</name>
<dbReference type="HOGENOM" id="CLU_1266610_0_0_1"/>
<evidence type="ECO:0000313" key="3">
    <source>
        <dbReference type="Proteomes" id="UP000002035"/>
    </source>
</evidence>
<dbReference type="Proteomes" id="UP000002035">
    <property type="component" value="Unassembled WGS sequence"/>
</dbReference>
<feature type="region of interest" description="Disordered" evidence="1">
    <location>
        <begin position="45"/>
        <end position="65"/>
    </location>
</feature>
<keyword evidence="3" id="KW-1185">Reference proteome</keyword>
<dbReference type="VEuPathDB" id="FungiDB:MCYG_07395"/>
<dbReference type="OrthoDB" id="10431833at2759"/>